<proteinExistence type="predicted"/>
<evidence type="ECO:0000259" key="2">
    <source>
        <dbReference type="SMART" id="SM01117"/>
    </source>
</evidence>
<feature type="chain" id="PRO_5046678887" description="Cytochrome b5 heme-binding domain-containing protein" evidence="1">
    <location>
        <begin position="27"/>
        <end position="112"/>
    </location>
</feature>
<comment type="caution">
    <text evidence="3">The sequence shown here is derived from an EMBL/GenBank/DDBJ whole genome shotgun (WGS) entry which is preliminary data.</text>
</comment>
<evidence type="ECO:0000313" key="3">
    <source>
        <dbReference type="EMBL" id="NNJ30511.1"/>
    </source>
</evidence>
<sequence length="112" mass="12245">MKKSMIIYVLSLMIIFLLAGCAGSKAQDNTTGSSEKLELTLDELSKYNGKDGNPAYIAVDGVIYDVTESKMWKDGEHNGYTAGKDLTEEIKKVSPHGTSVLKKMKEVGKIVE</sequence>
<dbReference type="EMBL" id="JAAOXG010000021">
    <property type="protein sequence ID" value="NNJ30511.1"/>
    <property type="molecule type" value="Genomic_DNA"/>
</dbReference>
<dbReference type="RefSeq" id="WP_170821692.1">
    <property type="nucleotide sequence ID" value="NZ_JAAOXG010000021.1"/>
</dbReference>
<dbReference type="InterPro" id="IPR036400">
    <property type="entry name" value="Cyt_B5-like_heme/steroid_sf"/>
</dbReference>
<feature type="domain" description="Cytochrome b5 heme-binding" evidence="2">
    <location>
        <begin position="39"/>
        <end position="111"/>
    </location>
</feature>
<dbReference type="SUPFAM" id="SSF55856">
    <property type="entry name" value="Cytochrome b5-like heme/steroid binding domain"/>
    <property type="match status" value="1"/>
</dbReference>
<reference evidence="3 4" key="1">
    <citation type="submission" date="2020-03" db="EMBL/GenBank/DDBJ databases">
        <title>Genome Sequence of industrial isolate, B5A.</title>
        <authorList>
            <person name="Sharma S."/>
            <person name="Patil P.B."/>
            <person name="Korpole S."/>
        </authorList>
    </citation>
    <scope>NUCLEOTIDE SEQUENCE [LARGE SCALE GENOMIC DNA]</scope>
    <source>
        <strain evidence="3 4">PI-S10-B5A</strain>
    </source>
</reference>
<evidence type="ECO:0000313" key="4">
    <source>
        <dbReference type="Proteomes" id="UP000539052"/>
    </source>
</evidence>
<evidence type="ECO:0000256" key="1">
    <source>
        <dbReference type="SAM" id="SignalP"/>
    </source>
</evidence>
<name>A0ABX1VVW2_9FIRM</name>
<dbReference type="Proteomes" id="UP000539052">
    <property type="component" value="Unassembled WGS sequence"/>
</dbReference>
<dbReference type="SMART" id="SM01117">
    <property type="entry name" value="Cyt-b5"/>
    <property type="match status" value="1"/>
</dbReference>
<gene>
    <name evidence="3" type="ORF">G9470_12025</name>
</gene>
<accession>A0ABX1VVW2</accession>
<organism evidence="3 4">
    <name type="scientific">Lacrimispora defluvii</name>
    <dbReference type="NCBI Taxonomy" id="2719233"/>
    <lineage>
        <taxon>Bacteria</taxon>
        <taxon>Bacillati</taxon>
        <taxon>Bacillota</taxon>
        <taxon>Clostridia</taxon>
        <taxon>Lachnospirales</taxon>
        <taxon>Lachnospiraceae</taxon>
        <taxon>Lacrimispora</taxon>
    </lineage>
</organism>
<feature type="signal peptide" evidence="1">
    <location>
        <begin position="1"/>
        <end position="26"/>
    </location>
</feature>
<dbReference type="Pfam" id="PF00173">
    <property type="entry name" value="Cyt-b5"/>
    <property type="match status" value="1"/>
</dbReference>
<protein>
    <recommendedName>
        <fullName evidence="2">Cytochrome b5 heme-binding domain-containing protein</fullName>
    </recommendedName>
</protein>
<dbReference type="PROSITE" id="PS51257">
    <property type="entry name" value="PROKAR_LIPOPROTEIN"/>
    <property type="match status" value="1"/>
</dbReference>
<dbReference type="Gene3D" id="3.10.120.10">
    <property type="entry name" value="Cytochrome b5-like heme/steroid binding domain"/>
    <property type="match status" value="1"/>
</dbReference>
<keyword evidence="1" id="KW-0732">Signal</keyword>
<keyword evidence="4" id="KW-1185">Reference proteome</keyword>
<dbReference type="InterPro" id="IPR001199">
    <property type="entry name" value="Cyt_B5-like_heme/steroid-bd"/>
</dbReference>